<feature type="chain" id="PRO_5025499643" evidence="12">
    <location>
        <begin position="22"/>
        <end position="534"/>
    </location>
</feature>
<dbReference type="GO" id="GO:0005886">
    <property type="term" value="C:plasma membrane"/>
    <property type="evidence" value="ECO:0007669"/>
    <property type="project" value="UniProtKB-SubCell"/>
</dbReference>
<dbReference type="PANTHER" id="PTHR48063:SF103">
    <property type="entry name" value="LEUCINE-RICH RECEPTOR-LIKE KINASE FAMILY PROTEIN"/>
    <property type="match status" value="1"/>
</dbReference>
<dbReference type="FunFam" id="3.80.10.10:FF:001347">
    <property type="entry name" value="LRR receptor-like serine/threonine-protein kinase GSO2"/>
    <property type="match status" value="1"/>
</dbReference>
<dbReference type="FunFam" id="3.80.10.10:FF:000041">
    <property type="entry name" value="LRR receptor-like serine/threonine-protein kinase ERECTA"/>
    <property type="match status" value="1"/>
</dbReference>
<evidence type="ECO:0000256" key="3">
    <source>
        <dbReference type="ARBA" id="ARBA00022475"/>
    </source>
</evidence>
<evidence type="ECO:0000313" key="16">
    <source>
        <dbReference type="Proteomes" id="UP000467840"/>
    </source>
</evidence>
<keyword evidence="5" id="KW-0812">Transmembrane</keyword>
<evidence type="ECO:0000256" key="8">
    <source>
        <dbReference type="ARBA" id="ARBA00022989"/>
    </source>
</evidence>
<dbReference type="SUPFAM" id="SSF52058">
    <property type="entry name" value="L domain-like"/>
    <property type="match status" value="2"/>
</dbReference>
<evidence type="ECO:0000256" key="4">
    <source>
        <dbReference type="ARBA" id="ARBA00022614"/>
    </source>
</evidence>
<dbReference type="AlphaFoldDB" id="A0A6A6N6G8"/>
<keyword evidence="9" id="KW-0472">Membrane</keyword>
<evidence type="ECO:0000256" key="11">
    <source>
        <dbReference type="ARBA" id="ARBA00023180"/>
    </source>
</evidence>
<evidence type="ECO:0000259" key="13">
    <source>
        <dbReference type="Pfam" id="PF08263"/>
    </source>
</evidence>
<organism evidence="15 16">
    <name type="scientific">Hevea brasiliensis</name>
    <name type="common">Para rubber tree</name>
    <name type="synonym">Siphonia brasiliensis</name>
    <dbReference type="NCBI Taxonomy" id="3981"/>
    <lineage>
        <taxon>Eukaryota</taxon>
        <taxon>Viridiplantae</taxon>
        <taxon>Streptophyta</taxon>
        <taxon>Embryophyta</taxon>
        <taxon>Tracheophyta</taxon>
        <taxon>Spermatophyta</taxon>
        <taxon>Magnoliopsida</taxon>
        <taxon>eudicotyledons</taxon>
        <taxon>Gunneridae</taxon>
        <taxon>Pentapetalae</taxon>
        <taxon>rosids</taxon>
        <taxon>fabids</taxon>
        <taxon>Malpighiales</taxon>
        <taxon>Euphorbiaceae</taxon>
        <taxon>Crotonoideae</taxon>
        <taxon>Micrandreae</taxon>
        <taxon>Hevea</taxon>
    </lineage>
</organism>
<feature type="domain" description="Disease resistance R13L4/SHOC-2-like LRR" evidence="14">
    <location>
        <begin position="138"/>
        <end position="367"/>
    </location>
</feature>
<protein>
    <submittedName>
        <fullName evidence="15">Uncharacterized protein</fullName>
    </submittedName>
</protein>
<keyword evidence="11" id="KW-0325">Glycoprotein</keyword>
<evidence type="ECO:0000256" key="6">
    <source>
        <dbReference type="ARBA" id="ARBA00022729"/>
    </source>
</evidence>
<reference evidence="15 16" key="1">
    <citation type="journal article" date="2020" name="Mol. Plant">
        <title>The Chromosome-Based Rubber Tree Genome Provides New Insights into Spurge Genome Evolution and Rubber Biosynthesis.</title>
        <authorList>
            <person name="Liu J."/>
            <person name="Shi C."/>
            <person name="Shi C.C."/>
            <person name="Li W."/>
            <person name="Zhang Q.J."/>
            <person name="Zhang Y."/>
            <person name="Li K."/>
            <person name="Lu H.F."/>
            <person name="Shi C."/>
            <person name="Zhu S.T."/>
            <person name="Xiao Z.Y."/>
            <person name="Nan H."/>
            <person name="Yue Y."/>
            <person name="Zhu X.G."/>
            <person name="Wu Y."/>
            <person name="Hong X.N."/>
            <person name="Fan G.Y."/>
            <person name="Tong Y."/>
            <person name="Zhang D."/>
            <person name="Mao C.L."/>
            <person name="Liu Y.L."/>
            <person name="Hao S.J."/>
            <person name="Liu W.Q."/>
            <person name="Lv M.Q."/>
            <person name="Zhang H.B."/>
            <person name="Liu Y."/>
            <person name="Hu-Tang G.R."/>
            <person name="Wang J.P."/>
            <person name="Wang J.H."/>
            <person name="Sun Y.H."/>
            <person name="Ni S.B."/>
            <person name="Chen W.B."/>
            <person name="Zhang X.C."/>
            <person name="Jiao Y.N."/>
            <person name="Eichler E.E."/>
            <person name="Li G.H."/>
            <person name="Liu X."/>
            <person name="Gao L.Z."/>
        </authorList>
    </citation>
    <scope>NUCLEOTIDE SEQUENCE [LARGE SCALE GENOMIC DNA]</scope>
    <source>
        <strain evidence="16">cv. GT1</strain>
        <tissue evidence="15">Leaf</tissue>
    </source>
</reference>
<dbReference type="Proteomes" id="UP000467840">
    <property type="component" value="Chromosome 10"/>
</dbReference>
<dbReference type="PANTHER" id="PTHR48063">
    <property type="entry name" value="LRR RECEPTOR-LIKE KINASE"/>
    <property type="match status" value="1"/>
</dbReference>
<dbReference type="InterPro" id="IPR055414">
    <property type="entry name" value="LRR_R13L4/SHOC2-like"/>
</dbReference>
<keyword evidence="4" id="KW-0433">Leucine-rich repeat</keyword>
<name>A0A6A6N6G8_HEVBR</name>
<proteinExistence type="inferred from homology"/>
<feature type="signal peptide" evidence="12">
    <location>
        <begin position="1"/>
        <end position="21"/>
    </location>
</feature>
<dbReference type="InterPro" id="IPR001611">
    <property type="entry name" value="Leu-rich_rpt"/>
</dbReference>
<comment type="similarity">
    <text evidence="2">Belongs to the RLP family.</text>
</comment>
<evidence type="ECO:0000256" key="7">
    <source>
        <dbReference type="ARBA" id="ARBA00022737"/>
    </source>
</evidence>
<feature type="domain" description="Leucine-rich repeat-containing N-terminal plant-type" evidence="13">
    <location>
        <begin position="18"/>
        <end position="46"/>
    </location>
</feature>
<evidence type="ECO:0000256" key="5">
    <source>
        <dbReference type="ARBA" id="ARBA00022692"/>
    </source>
</evidence>
<dbReference type="InterPro" id="IPR046956">
    <property type="entry name" value="RLP23-like"/>
</dbReference>
<keyword evidence="16" id="KW-1185">Reference proteome</keyword>
<keyword evidence="3" id="KW-1003">Cell membrane</keyword>
<evidence type="ECO:0000256" key="1">
    <source>
        <dbReference type="ARBA" id="ARBA00004251"/>
    </source>
</evidence>
<evidence type="ECO:0000313" key="15">
    <source>
        <dbReference type="EMBL" id="KAF2319759.1"/>
    </source>
</evidence>
<dbReference type="Gene3D" id="3.80.10.10">
    <property type="entry name" value="Ribonuclease Inhibitor"/>
    <property type="match status" value="3"/>
</dbReference>
<evidence type="ECO:0000259" key="14">
    <source>
        <dbReference type="Pfam" id="PF23598"/>
    </source>
</evidence>
<dbReference type="Pfam" id="PF00560">
    <property type="entry name" value="LRR_1"/>
    <property type="match status" value="3"/>
</dbReference>
<sequence>MGSKFCELLTMLVTWFSFLKDLLIPSNRFSSWVADEACCKWSGVGCQNRTGHVLTLDLRYNSSEVVQGQLRESLLGLPYLRYIDLSLIDFKQMPIPEFIGSLSKLKYLNLSNANLKGTVPDHLGNLSSLQSLDLSGNSFSLKANNLDWLSCLSSLEVLDLGGVDLSSAVNWLDAINIFNSPISNWLVESSHTLRYLSLTRCQFHGSIPDAFVNFTLLAVLDFSYNNLHGSIPHNFGNMTSLVVFDLAFNSLEGSVPAILGLIQELQHIKHSPLRELHLSYNKLNGSLERILPQLSELVVLEVASNSLQGLITEVHLRKFSSLRALDLSKTELILNAGSNWIPSFQLETLGLQSCHMGPKFPQWLQNQKKVLKMDISCASISDTTPNWFWDVSLSMKHLNLAHNKLRGRLPDLSPTASLLTLDLSYNLFSGTLPHYPLKMESPVLAGNAFSGPISPICDLLNVNNALRRLDLSENALSGSLPNCRTYGQNMVFWIWDITCCPAKIPDSIGHLVHLKVWTLAENNFHGDVPNSLRN</sequence>
<dbReference type="InterPro" id="IPR032675">
    <property type="entry name" value="LRR_dom_sf"/>
</dbReference>
<comment type="subcellular location">
    <subcellularLocation>
        <location evidence="1">Cell membrane</location>
        <topology evidence="1">Single-pass type I membrane protein</topology>
    </subcellularLocation>
</comment>
<evidence type="ECO:0000256" key="12">
    <source>
        <dbReference type="SAM" id="SignalP"/>
    </source>
</evidence>
<comment type="caution">
    <text evidence="15">The sequence shown here is derived from an EMBL/GenBank/DDBJ whole genome shotgun (WGS) entry which is preliminary data.</text>
</comment>
<evidence type="ECO:0000256" key="10">
    <source>
        <dbReference type="ARBA" id="ARBA00023170"/>
    </source>
</evidence>
<keyword evidence="6 12" id="KW-0732">Signal</keyword>
<keyword evidence="8" id="KW-1133">Transmembrane helix</keyword>
<evidence type="ECO:0000256" key="2">
    <source>
        <dbReference type="ARBA" id="ARBA00009592"/>
    </source>
</evidence>
<accession>A0A6A6N6G8</accession>
<dbReference type="InterPro" id="IPR013210">
    <property type="entry name" value="LRR_N_plant-typ"/>
</dbReference>
<gene>
    <name evidence="15" type="ORF">GH714_018580</name>
</gene>
<dbReference type="Pfam" id="PF23598">
    <property type="entry name" value="LRR_14"/>
    <property type="match status" value="1"/>
</dbReference>
<dbReference type="EMBL" id="JAAGAX010000003">
    <property type="protein sequence ID" value="KAF2319759.1"/>
    <property type="molecule type" value="Genomic_DNA"/>
</dbReference>
<keyword evidence="7" id="KW-0677">Repeat</keyword>
<dbReference type="Pfam" id="PF08263">
    <property type="entry name" value="LRRNT_2"/>
    <property type="match status" value="1"/>
</dbReference>
<keyword evidence="10" id="KW-0675">Receptor</keyword>
<evidence type="ECO:0000256" key="9">
    <source>
        <dbReference type="ARBA" id="ARBA00023136"/>
    </source>
</evidence>